<dbReference type="EMBL" id="CAJVPP010014752">
    <property type="protein sequence ID" value="CAG8725071.1"/>
    <property type="molecule type" value="Genomic_DNA"/>
</dbReference>
<accession>A0A9N9NDK3</accession>
<evidence type="ECO:0000313" key="2">
    <source>
        <dbReference type="Proteomes" id="UP000789375"/>
    </source>
</evidence>
<feature type="non-terminal residue" evidence="1">
    <location>
        <position position="79"/>
    </location>
</feature>
<gene>
    <name evidence="1" type="ORF">FMOSSE_LOCUS15275</name>
</gene>
<reference evidence="1" key="1">
    <citation type="submission" date="2021-06" db="EMBL/GenBank/DDBJ databases">
        <authorList>
            <person name="Kallberg Y."/>
            <person name="Tangrot J."/>
            <person name="Rosling A."/>
        </authorList>
    </citation>
    <scope>NUCLEOTIDE SEQUENCE</scope>
    <source>
        <strain evidence="1">87-6 pot B 2015</strain>
    </source>
</reference>
<organism evidence="1 2">
    <name type="scientific">Funneliformis mosseae</name>
    <name type="common">Endomycorrhizal fungus</name>
    <name type="synonym">Glomus mosseae</name>
    <dbReference type="NCBI Taxonomy" id="27381"/>
    <lineage>
        <taxon>Eukaryota</taxon>
        <taxon>Fungi</taxon>
        <taxon>Fungi incertae sedis</taxon>
        <taxon>Mucoromycota</taxon>
        <taxon>Glomeromycotina</taxon>
        <taxon>Glomeromycetes</taxon>
        <taxon>Glomerales</taxon>
        <taxon>Glomeraceae</taxon>
        <taxon>Funneliformis</taxon>
    </lineage>
</organism>
<proteinExistence type="predicted"/>
<dbReference type="Proteomes" id="UP000789375">
    <property type="component" value="Unassembled WGS sequence"/>
</dbReference>
<evidence type="ECO:0000313" key="1">
    <source>
        <dbReference type="EMBL" id="CAG8725071.1"/>
    </source>
</evidence>
<comment type="caution">
    <text evidence="1">The sequence shown here is derived from an EMBL/GenBank/DDBJ whole genome shotgun (WGS) entry which is preliminary data.</text>
</comment>
<keyword evidence="2" id="KW-1185">Reference proteome</keyword>
<dbReference type="AlphaFoldDB" id="A0A9N9NDK3"/>
<name>A0A9N9NDK3_FUNMO</name>
<feature type="non-terminal residue" evidence="1">
    <location>
        <position position="1"/>
    </location>
</feature>
<protein>
    <submittedName>
        <fullName evidence="1">491_t:CDS:1</fullName>
    </submittedName>
</protein>
<sequence length="79" mass="8815">LSNDIDSMCRSLQHHVDTNITLMLTKNKSKLAFYQKSVRQSLLDLLDPTINLDVCISMAKGLIPAKLSTLIGKIFPQSK</sequence>